<keyword evidence="3" id="KW-1185">Reference proteome</keyword>
<dbReference type="Proteomes" id="UP000299102">
    <property type="component" value="Unassembled WGS sequence"/>
</dbReference>
<protein>
    <submittedName>
        <fullName evidence="2">Uncharacterized protein</fullName>
    </submittedName>
</protein>
<dbReference type="EMBL" id="BGZK01000159">
    <property type="protein sequence ID" value="GBP24243.1"/>
    <property type="molecule type" value="Genomic_DNA"/>
</dbReference>
<organism evidence="2 3">
    <name type="scientific">Eumeta variegata</name>
    <name type="common">Bagworm moth</name>
    <name type="synonym">Eumeta japonica</name>
    <dbReference type="NCBI Taxonomy" id="151549"/>
    <lineage>
        <taxon>Eukaryota</taxon>
        <taxon>Metazoa</taxon>
        <taxon>Ecdysozoa</taxon>
        <taxon>Arthropoda</taxon>
        <taxon>Hexapoda</taxon>
        <taxon>Insecta</taxon>
        <taxon>Pterygota</taxon>
        <taxon>Neoptera</taxon>
        <taxon>Endopterygota</taxon>
        <taxon>Lepidoptera</taxon>
        <taxon>Glossata</taxon>
        <taxon>Ditrysia</taxon>
        <taxon>Tineoidea</taxon>
        <taxon>Psychidae</taxon>
        <taxon>Oiketicinae</taxon>
        <taxon>Eumeta</taxon>
    </lineage>
</organism>
<evidence type="ECO:0000256" key="1">
    <source>
        <dbReference type="SAM" id="MobiDB-lite"/>
    </source>
</evidence>
<accession>A0A4C1UCM2</accession>
<sequence>MGGCSEAATSRVLRSPCLPIESPVRRRSPKCVTRVAPRSTLEIIFGICNIKVFLALSESNSRSQLPEIRRGTRPFFSCSPSLQRQSFGLNSRRAAAHERARPPGEQGPHPPTPAGLVEDDHVLTYTEALEGKLASLEAAVSELRALIMNFLQPIPTAH</sequence>
<proteinExistence type="predicted"/>
<name>A0A4C1UCM2_EUMVA</name>
<gene>
    <name evidence="2" type="ORF">EVAR_80096_1</name>
</gene>
<evidence type="ECO:0000313" key="2">
    <source>
        <dbReference type="EMBL" id="GBP24243.1"/>
    </source>
</evidence>
<reference evidence="2 3" key="1">
    <citation type="journal article" date="2019" name="Commun. Biol.">
        <title>The bagworm genome reveals a unique fibroin gene that provides high tensile strength.</title>
        <authorList>
            <person name="Kono N."/>
            <person name="Nakamura H."/>
            <person name="Ohtoshi R."/>
            <person name="Tomita M."/>
            <person name="Numata K."/>
            <person name="Arakawa K."/>
        </authorList>
    </citation>
    <scope>NUCLEOTIDE SEQUENCE [LARGE SCALE GENOMIC DNA]</scope>
</reference>
<evidence type="ECO:0000313" key="3">
    <source>
        <dbReference type="Proteomes" id="UP000299102"/>
    </source>
</evidence>
<comment type="caution">
    <text evidence="2">The sequence shown here is derived from an EMBL/GenBank/DDBJ whole genome shotgun (WGS) entry which is preliminary data.</text>
</comment>
<dbReference type="AlphaFoldDB" id="A0A4C1UCM2"/>
<feature type="region of interest" description="Disordered" evidence="1">
    <location>
        <begin position="89"/>
        <end position="116"/>
    </location>
</feature>